<feature type="region of interest" description="Disordered" evidence="1">
    <location>
        <begin position="38"/>
        <end position="60"/>
    </location>
</feature>
<evidence type="ECO:0000256" key="1">
    <source>
        <dbReference type="SAM" id="MobiDB-lite"/>
    </source>
</evidence>
<organism evidence="2 3">
    <name type="scientific">Teratosphaeria destructans</name>
    <dbReference type="NCBI Taxonomy" id="418781"/>
    <lineage>
        <taxon>Eukaryota</taxon>
        <taxon>Fungi</taxon>
        <taxon>Dikarya</taxon>
        <taxon>Ascomycota</taxon>
        <taxon>Pezizomycotina</taxon>
        <taxon>Dothideomycetes</taxon>
        <taxon>Dothideomycetidae</taxon>
        <taxon>Mycosphaerellales</taxon>
        <taxon>Teratosphaeriaceae</taxon>
        <taxon>Teratosphaeria</taxon>
    </lineage>
</organism>
<accession>A0A9W7SJK0</accession>
<feature type="region of interest" description="Disordered" evidence="1">
    <location>
        <begin position="1"/>
        <end position="22"/>
    </location>
</feature>
<gene>
    <name evidence="2" type="ORF">Tdes44962_MAKER00988</name>
</gene>
<dbReference type="AlphaFoldDB" id="A0A9W7SJK0"/>
<reference evidence="2 3" key="1">
    <citation type="journal article" date="2018" name="IMA Fungus">
        <title>IMA Genome-F 10: Nine draft genome sequences of Claviceps purpurea s.lat., including C. arundinis, C. humidiphila, and C. cf. spartinae, pseudomolecules for the pitch canker pathogen Fusarium circinatum, draft genome of Davidsoniella eucalypti, Grosmannia galeiformis, Quambalaria eucalypti, and Teratosphaeria destructans.</title>
        <authorList>
            <person name="Wingfield B.D."/>
            <person name="Liu M."/>
            <person name="Nguyen H.D."/>
            <person name="Lane F.A."/>
            <person name="Morgan S.W."/>
            <person name="De Vos L."/>
            <person name="Wilken P.M."/>
            <person name="Duong T.A."/>
            <person name="Aylward J."/>
            <person name="Coetzee M.P."/>
            <person name="Dadej K."/>
            <person name="De Beer Z.W."/>
            <person name="Findlay W."/>
            <person name="Havenga M."/>
            <person name="Kolarik M."/>
            <person name="Menzies J.G."/>
            <person name="Naidoo K."/>
            <person name="Pochopski O."/>
            <person name="Shoukouhi P."/>
            <person name="Santana Q.C."/>
            <person name="Seifert K.A."/>
            <person name="Soal N."/>
            <person name="Steenkamp E.T."/>
            <person name="Tatham C.T."/>
            <person name="van der Nest M.A."/>
            <person name="Wingfield M.J."/>
        </authorList>
    </citation>
    <scope>NUCLEOTIDE SEQUENCE [LARGE SCALE GENOMIC DNA]</scope>
    <source>
        <strain evidence="2">CMW44962</strain>
    </source>
</reference>
<evidence type="ECO:0000313" key="2">
    <source>
        <dbReference type="EMBL" id="KAH9815740.1"/>
    </source>
</evidence>
<dbReference type="Proteomes" id="UP001138500">
    <property type="component" value="Unassembled WGS sequence"/>
</dbReference>
<protein>
    <submittedName>
        <fullName evidence="2">Uncharacterized protein</fullName>
    </submittedName>
</protein>
<name>A0A9W7SJK0_9PEZI</name>
<evidence type="ECO:0000313" key="3">
    <source>
        <dbReference type="Proteomes" id="UP001138500"/>
    </source>
</evidence>
<sequence>MRHLITQRGNAPWTGQNVQSKRNGQLCHAPAIRQMSVSTGASDSDFPKRLLHQHEAKMAP</sequence>
<reference evidence="2 3" key="2">
    <citation type="journal article" date="2021" name="Curr. Genet.">
        <title>Genetic response to nitrogen starvation in the aggressive Eucalyptus foliar pathogen Teratosphaeria destructans.</title>
        <authorList>
            <person name="Havenga M."/>
            <person name="Wingfield B.D."/>
            <person name="Wingfield M.J."/>
            <person name="Dreyer L.L."/>
            <person name="Roets F."/>
            <person name="Aylward J."/>
        </authorList>
    </citation>
    <scope>NUCLEOTIDE SEQUENCE [LARGE SCALE GENOMIC DNA]</scope>
    <source>
        <strain evidence="2">CMW44962</strain>
    </source>
</reference>
<proteinExistence type="predicted"/>
<comment type="caution">
    <text evidence="2">The sequence shown here is derived from an EMBL/GenBank/DDBJ whole genome shotgun (WGS) entry which is preliminary data.</text>
</comment>
<dbReference type="EMBL" id="RIBY02002422">
    <property type="protein sequence ID" value="KAH9815740.1"/>
    <property type="molecule type" value="Genomic_DNA"/>
</dbReference>
<keyword evidence="3" id="KW-1185">Reference proteome</keyword>
<feature type="compositionally biased region" description="Polar residues" evidence="1">
    <location>
        <begin position="7"/>
        <end position="22"/>
    </location>
</feature>
<feature type="compositionally biased region" description="Basic and acidic residues" evidence="1">
    <location>
        <begin position="45"/>
        <end position="60"/>
    </location>
</feature>